<protein>
    <submittedName>
        <fullName evidence="6">DNA-binding transcriptional LysR family regulator</fullName>
    </submittedName>
</protein>
<dbReference type="OrthoDB" id="8479357at2"/>
<reference evidence="6 7" key="1">
    <citation type="submission" date="2018-04" db="EMBL/GenBank/DDBJ databases">
        <title>Genomic Encyclopedia of Archaeal and Bacterial Type Strains, Phase II (KMG-II): from individual species to whole genera.</title>
        <authorList>
            <person name="Goeker M."/>
        </authorList>
    </citation>
    <scope>NUCLEOTIDE SEQUENCE [LARGE SCALE GENOMIC DNA]</scope>
    <source>
        <strain evidence="6 7">DSM 18064</strain>
    </source>
</reference>
<dbReference type="AlphaFoldDB" id="A0A2T5BS27"/>
<dbReference type="GO" id="GO:0000976">
    <property type="term" value="F:transcription cis-regulatory region binding"/>
    <property type="evidence" value="ECO:0007669"/>
    <property type="project" value="TreeGrafter"/>
</dbReference>
<dbReference type="GO" id="GO:0003700">
    <property type="term" value="F:DNA-binding transcription factor activity"/>
    <property type="evidence" value="ECO:0007669"/>
    <property type="project" value="InterPro"/>
</dbReference>
<dbReference type="Gene3D" id="1.10.10.10">
    <property type="entry name" value="Winged helix-like DNA-binding domain superfamily/Winged helix DNA-binding domain"/>
    <property type="match status" value="1"/>
</dbReference>
<accession>A0A2T5BS27</accession>
<name>A0A2T5BS27_9RHOB</name>
<dbReference type="PANTHER" id="PTHR30126">
    <property type="entry name" value="HTH-TYPE TRANSCRIPTIONAL REGULATOR"/>
    <property type="match status" value="1"/>
</dbReference>
<dbReference type="Pfam" id="PF00126">
    <property type="entry name" value="HTH_1"/>
    <property type="match status" value="1"/>
</dbReference>
<dbReference type="SUPFAM" id="SSF46785">
    <property type="entry name" value="Winged helix' DNA-binding domain"/>
    <property type="match status" value="1"/>
</dbReference>
<evidence type="ECO:0000256" key="1">
    <source>
        <dbReference type="ARBA" id="ARBA00009437"/>
    </source>
</evidence>
<sequence>MSLLLLRSFCEVFRQRSISRAADLLGMTQPAISQHISSLEAQFGRQLFERHPRGVAPTKVAEELALRIGGSIDHLESVFAETQARSVHLSGSILLSGPSDILSDLVGPRLRALTENNLALRFSPAPGEESLLALESGAADFGFGINVPADPKIGYARLGSEELILAVPKSWERRFELPDDLPRTLLSTPFVAYEMGRQFIRQWLGHNGIDIGNTNECATAPDLRCLRNLVIAGFGWSVLPTYLARREIAAGTLISVDGPSGDPKVDYFLYWLKAGMRTPRLTAARNMILEQFQAK</sequence>
<dbReference type="InterPro" id="IPR036388">
    <property type="entry name" value="WH-like_DNA-bd_sf"/>
</dbReference>
<evidence type="ECO:0000259" key="5">
    <source>
        <dbReference type="PROSITE" id="PS50931"/>
    </source>
</evidence>
<dbReference type="SUPFAM" id="SSF53850">
    <property type="entry name" value="Periplasmic binding protein-like II"/>
    <property type="match status" value="1"/>
</dbReference>
<dbReference type="Proteomes" id="UP000243859">
    <property type="component" value="Unassembled WGS sequence"/>
</dbReference>
<dbReference type="PROSITE" id="PS50931">
    <property type="entry name" value="HTH_LYSR"/>
    <property type="match status" value="1"/>
</dbReference>
<dbReference type="InterPro" id="IPR005119">
    <property type="entry name" value="LysR_subst-bd"/>
</dbReference>
<dbReference type="Pfam" id="PF03466">
    <property type="entry name" value="LysR_substrate"/>
    <property type="match status" value="1"/>
</dbReference>
<keyword evidence="3 6" id="KW-0238">DNA-binding</keyword>
<feature type="domain" description="HTH lysR-type" evidence="5">
    <location>
        <begin position="1"/>
        <end position="58"/>
    </location>
</feature>
<organism evidence="6 7">
    <name type="scientific">Rhodovulum imhoffii</name>
    <dbReference type="NCBI Taxonomy" id="365340"/>
    <lineage>
        <taxon>Bacteria</taxon>
        <taxon>Pseudomonadati</taxon>
        <taxon>Pseudomonadota</taxon>
        <taxon>Alphaproteobacteria</taxon>
        <taxon>Rhodobacterales</taxon>
        <taxon>Paracoccaceae</taxon>
        <taxon>Rhodovulum</taxon>
    </lineage>
</organism>
<keyword evidence="7" id="KW-1185">Reference proteome</keyword>
<dbReference type="RefSeq" id="WP_107892283.1">
    <property type="nucleotide sequence ID" value="NZ_NHSI01000037.1"/>
</dbReference>
<evidence type="ECO:0000256" key="4">
    <source>
        <dbReference type="ARBA" id="ARBA00023163"/>
    </source>
</evidence>
<comment type="similarity">
    <text evidence="1">Belongs to the LysR transcriptional regulatory family.</text>
</comment>
<evidence type="ECO:0000313" key="7">
    <source>
        <dbReference type="Proteomes" id="UP000243859"/>
    </source>
</evidence>
<dbReference type="InterPro" id="IPR036390">
    <property type="entry name" value="WH_DNA-bd_sf"/>
</dbReference>
<proteinExistence type="inferred from homology"/>
<dbReference type="InterPro" id="IPR000847">
    <property type="entry name" value="LysR_HTH_N"/>
</dbReference>
<comment type="caution">
    <text evidence="6">The sequence shown here is derived from an EMBL/GenBank/DDBJ whole genome shotgun (WGS) entry which is preliminary data.</text>
</comment>
<evidence type="ECO:0000256" key="3">
    <source>
        <dbReference type="ARBA" id="ARBA00023125"/>
    </source>
</evidence>
<dbReference type="PANTHER" id="PTHR30126:SF39">
    <property type="entry name" value="HTH-TYPE TRANSCRIPTIONAL REGULATOR CYSL"/>
    <property type="match status" value="1"/>
</dbReference>
<keyword evidence="2" id="KW-0805">Transcription regulation</keyword>
<keyword evidence="4" id="KW-0804">Transcription</keyword>
<dbReference type="PRINTS" id="PR00039">
    <property type="entry name" value="HTHLYSR"/>
</dbReference>
<evidence type="ECO:0000256" key="2">
    <source>
        <dbReference type="ARBA" id="ARBA00023015"/>
    </source>
</evidence>
<dbReference type="CDD" id="cd05466">
    <property type="entry name" value="PBP2_LTTR_substrate"/>
    <property type="match status" value="1"/>
</dbReference>
<dbReference type="Gene3D" id="3.40.190.10">
    <property type="entry name" value="Periplasmic binding protein-like II"/>
    <property type="match status" value="2"/>
</dbReference>
<dbReference type="EMBL" id="QAAA01000008">
    <property type="protein sequence ID" value="PTN02110.1"/>
    <property type="molecule type" value="Genomic_DNA"/>
</dbReference>
<gene>
    <name evidence="6" type="ORF">C8N32_10861</name>
</gene>
<evidence type="ECO:0000313" key="6">
    <source>
        <dbReference type="EMBL" id="PTN02110.1"/>
    </source>
</evidence>